<evidence type="ECO:0000259" key="3">
    <source>
        <dbReference type="Pfam" id="PF17853"/>
    </source>
</evidence>
<comment type="similarity">
    <text evidence="1">Belongs to the CdaR family.</text>
</comment>
<dbReference type="PANTHER" id="PTHR33744">
    <property type="entry name" value="CARBOHYDRATE DIACID REGULATOR"/>
    <property type="match status" value="1"/>
</dbReference>
<evidence type="ECO:0000313" key="5">
    <source>
        <dbReference type="Proteomes" id="UP000183995"/>
    </source>
</evidence>
<dbReference type="InterPro" id="IPR041522">
    <property type="entry name" value="CdaR_GGDEF"/>
</dbReference>
<keyword evidence="5" id="KW-1185">Reference proteome</keyword>
<dbReference type="RefSeq" id="WP_073079521.1">
    <property type="nucleotide sequence ID" value="NZ_FQXV01000008.1"/>
</dbReference>
<name>A0A1M5YGS9_9FIRM</name>
<evidence type="ECO:0000313" key="4">
    <source>
        <dbReference type="EMBL" id="SHI11172.1"/>
    </source>
</evidence>
<dbReference type="PANTHER" id="PTHR33744:SF1">
    <property type="entry name" value="DNA-BINDING TRANSCRIPTIONAL ACTIVATOR ADER"/>
    <property type="match status" value="1"/>
</dbReference>
<sequence>MKISMWMLYDALAAQCLRHNLDDRAKKRRIKSVMPYEGPQGLTGDRLYVADAAGPDAVVIPPAPGFIIFVGENFVLESPGACQYIVLEAAGYKAGLAAVCRAFDTYRDWYDTLQDELNGGLNLSRLCRLGSDMLGNFTMLYDREYNIIAGEFALDDAHSRLLIEKSGPFYALSADAVRQLKSNADFQQTFRQTGADVCIVDFLPYAVLYVNLGQGSVYEGRLCVTDTRRPFKNGDYQIAEILTEVLRVAIKRQAVRGSDESRRFGAFLQKVLDGHVHSDEQLETALQLWHWKRFGRYVCLYIQQSEQDAQTSSDLFLISKITLSLPGSCSVRYKAGIACVVSLPARETARAAAARLEHFLKGFIPGVGISDVYTDFMDTAAYHSQAVIAAEMGAEDSAARWCRHFRDYAMAHYFRYGTSVLPAIHYCDEDVRRLMAYQDTRTDYYGTLKAYLENNMNLLETSKALFIHRTTLFNRISKIREMISADLNSPEDRTRLLISFKLMEADKAYRRPQREKGRGTA</sequence>
<dbReference type="AlphaFoldDB" id="A0A1M5YGS9"/>
<dbReference type="EMBL" id="FQXV01000008">
    <property type="protein sequence ID" value="SHI11172.1"/>
    <property type="molecule type" value="Genomic_DNA"/>
</dbReference>
<dbReference type="InterPro" id="IPR042070">
    <property type="entry name" value="PucR_C-HTH_sf"/>
</dbReference>
<feature type="domain" description="PucR C-terminal helix-turn-helix" evidence="2">
    <location>
        <begin position="446"/>
        <end position="501"/>
    </location>
</feature>
<protein>
    <submittedName>
        <fullName evidence="4">PucR C-terminal helix-turn-helix domain-containing protein</fullName>
    </submittedName>
</protein>
<dbReference type="Pfam" id="PF13556">
    <property type="entry name" value="HTH_30"/>
    <property type="match status" value="1"/>
</dbReference>
<gene>
    <name evidence="4" type="ORF">SAMN02745823_02514</name>
</gene>
<dbReference type="OrthoDB" id="143422at2"/>
<dbReference type="InterPro" id="IPR025736">
    <property type="entry name" value="PucR_C-HTH_dom"/>
</dbReference>
<dbReference type="STRING" id="1123282.SAMN02745823_02514"/>
<organism evidence="4 5">
    <name type="scientific">Sporobacter termitidis DSM 10068</name>
    <dbReference type="NCBI Taxonomy" id="1123282"/>
    <lineage>
        <taxon>Bacteria</taxon>
        <taxon>Bacillati</taxon>
        <taxon>Bacillota</taxon>
        <taxon>Clostridia</taxon>
        <taxon>Eubacteriales</taxon>
        <taxon>Oscillospiraceae</taxon>
        <taxon>Sporobacter</taxon>
    </lineage>
</organism>
<evidence type="ECO:0000256" key="1">
    <source>
        <dbReference type="ARBA" id="ARBA00006754"/>
    </source>
</evidence>
<accession>A0A1M5YGS9</accession>
<evidence type="ECO:0000259" key="2">
    <source>
        <dbReference type="Pfam" id="PF13556"/>
    </source>
</evidence>
<dbReference type="Pfam" id="PF17853">
    <property type="entry name" value="GGDEF_2"/>
    <property type="match status" value="1"/>
</dbReference>
<reference evidence="4 5" key="1">
    <citation type="submission" date="2016-11" db="EMBL/GenBank/DDBJ databases">
        <authorList>
            <person name="Jaros S."/>
            <person name="Januszkiewicz K."/>
            <person name="Wedrychowicz H."/>
        </authorList>
    </citation>
    <scope>NUCLEOTIDE SEQUENCE [LARGE SCALE GENOMIC DNA]</scope>
    <source>
        <strain evidence="4 5">DSM 10068</strain>
    </source>
</reference>
<dbReference type="InterPro" id="IPR051448">
    <property type="entry name" value="CdaR-like_regulators"/>
</dbReference>
<proteinExistence type="inferred from homology"/>
<dbReference type="Gene3D" id="1.10.10.2840">
    <property type="entry name" value="PucR C-terminal helix-turn-helix domain"/>
    <property type="match status" value="1"/>
</dbReference>
<feature type="domain" description="CdaR GGDEF-like" evidence="3">
    <location>
        <begin position="275"/>
        <end position="392"/>
    </location>
</feature>
<dbReference type="Proteomes" id="UP000183995">
    <property type="component" value="Unassembled WGS sequence"/>
</dbReference>